<accession>A0AAN0K1S7</accession>
<organism evidence="1 2">
    <name type="scientific">Amphimedon queenslandica</name>
    <name type="common">Sponge</name>
    <dbReference type="NCBI Taxonomy" id="400682"/>
    <lineage>
        <taxon>Eukaryota</taxon>
        <taxon>Metazoa</taxon>
        <taxon>Porifera</taxon>
        <taxon>Demospongiae</taxon>
        <taxon>Heteroscleromorpha</taxon>
        <taxon>Haplosclerida</taxon>
        <taxon>Niphatidae</taxon>
        <taxon>Amphimedon</taxon>
    </lineage>
</organism>
<evidence type="ECO:0000313" key="2">
    <source>
        <dbReference type="Proteomes" id="UP000007879"/>
    </source>
</evidence>
<reference evidence="1" key="2">
    <citation type="submission" date="2024-06" db="UniProtKB">
        <authorList>
            <consortium name="EnsemblMetazoa"/>
        </authorList>
    </citation>
    <scope>IDENTIFICATION</scope>
</reference>
<dbReference type="PANTHER" id="PTHR33936">
    <property type="entry name" value="PROTEIN CBG17840"/>
    <property type="match status" value="1"/>
</dbReference>
<sequence length="228" mass="26148">MASLKLHMQQNHEVELETRELQFDNMAGFMAWKKEEETTTRSYYVLHNGIVNSPTTQYHYYYCNRSGFYKGKGKGIRNLKCQQSAKIDGTCLSHIVADECIKTGAVTATYVTTHTGHSMDLCHLPIPVEIKVQIATQLKQGVSVTHIMDNIRDMSLMKSVTRQHLLVRQDVNNMRRSLNLKNVHKHSNDHTSTSLWVSELRSSEDYDPILAYKPQGEFVEDIDDISKE</sequence>
<dbReference type="InterPro" id="IPR052797">
    <property type="entry name" value="RegFact_GeneExpr_CellDeath"/>
</dbReference>
<dbReference type="RefSeq" id="XP_019863100.1">
    <property type="nucleotide sequence ID" value="XM_020007541.1"/>
</dbReference>
<dbReference type="GeneID" id="105315936"/>
<proteinExistence type="predicted"/>
<evidence type="ECO:0000313" key="1">
    <source>
        <dbReference type="EnsemblMetazoa" id="XP_019863100.1"/>
    </source>
</evidence>
<dbReference type="EnsemblMetazoa" id="XM_020007541.1">
    <property type="protein sequence ID" value="XP_019863100.1"/>
    <property type="gene ID" value="LOC105315936"/>
</dbReference>
<reference evidence="2" key="1">
    <citation type="journal article" date="2010" name="Nature">
        <title>The Amphimedon queenslandica genome and the evolution of animal complexity.</title>
        <authorList>
            <person name="Srivastava M."/>
            <person name="Simakov O."/>
            <person name="Chapman J."/>
            <person name="Fahey B."/>
            <person name="Gauthier M.E."/>
            <person name="Mitros T."/>
            <person name="Richards G.S."/>
            <person name="Conaco C."/>
            <person name="Dacre M."/>
            <person name="Hellsten U."/>
            <person name="Larroux C."/>
            <person name="Putnam N.H."/>
            <person name="Stanke M."/>
            <person name="Adamska M."/>
            <person name="Darling A."/>
            <person name="Degnan S.M."/>
            <person name="Oakley T.H."/>
            <person name="Plachetzki D.C."/>
            <person name="Zhai Y."/>
            <person name="Adamski M."/>
            <person name="Calcino A."/>
            <person name="Cummins S.F."/>
            <person name="Goodstein D.M."/>
            <person name="Harris C."/>
            <person name="Jackson D.J."/>
            <person name="Leys S.P."/>
            <person name="Shu S."/>
            <person name="Woodcroft B.J."/>
            <person name="Vervoort M."/>
            <person name="Kosik K.S."/>
            <person name="Manning G."/>
            <person name="Degnan B.M."/>
            <person name="Rokhsar D.S."/>
        </authorList>
    </citation>
    <scope>NUCLEOTIDE SEQUENCE [LARGE SCALE GENOMIC DNA]</scope>
</reference>
<dbReference type="AlphaFoldDB" id="A0AAN0K1S7"/>
<dbReference type="KEGG" id="aqu:105315936"/>
<keyword evidence="2" id="KW-1185">Reference proteome</keyword>
<protein>
    <submittedName>
        <fullName evidence="1">Uncharacterized protein</fullName>
    </submittedName>
</protein>
<dbReference type="PANTHER" id="PTHR33936:SF24">
    <property type="entry name" value="C2H2-TYPE DOMAIN-CONTAINING PROTEIN"/>
    <property type="match status" value="1"/>
</dbReference>
<name>A0AAN0K1S7_AMPQE</name>
<dbReference type="Proteomes" id="UP000007879">
    <property type="component" value="Unassembled WGS sequence"/>
</dbReference>